<evidence type="ECO:0000313" key="3">
    <source>
        <dbReference type="Proteomes" id="UP000198393"/>
    </source>
</evidence>
<accession>A0A239H681</accession>
<feature type="compositionally biased region" description="Basic and acidic residues" evidence="1">
    <location>
        <begin position="106"/>
        <end position="121"/>
    </location>
</feature>
<dbReference type="OrthoDB" id="9765113at2"/>
<feature type="region of interest" description="Disordered" evidence="1">
    <location>
        <begin position="80"/>
        <end position="121"/>
    </location>
</feature>
<proteinExistence type="predicted"/>
<gene>
    <name evidence="2" type="ORF">SAMN05421640_1164</name>
</gene>
<dbReference type="RefSeq" id="WP_089355921.1">
    <property type="nucleotide sequence ID" value="NZ_FZPD01000002.1"/>
</dbReference>
<evidence type="ECO:0000313" key="2">
    <source>
        <dbReference type="EMBL" id="SNS76946.1"/>
    </source>
</evidence>
<reference evidence="2 3" key="1">
    <citation type="submission" date="2017-06" db="EMBL/GenBank/DDBJ databases">
        <authorList>
            <person name="Kim H.J."/>
            <person name="Triplett B.A."/>
        </authorList>
    </citation>
    <scope>NUCLEOTIDE SEQUENCE [LARGE SCALE GENOMIC DNA]</scope>
    <source>
        <strain evidence="2 3">DSM 19307</strain>
    </source>
</reference>
<feature type="compositionally biased region" description="Polar residues" evidence="1">
    <location>
        <begin position="80"/>
        <end position="94"/>
    </location>
</feature>
<evidence type="ECO:0000256" key="1">
    <source>
        <dbReference type="SAM" id="MobiDB-lite"/>
    </source>
</evidence>
<sequence length="554" mass="61802">MNLRSAILFIGFIGLFALKGYSQDPKEDEYSDYSYLWADEDDKKKKKKKKKKKDTVLTVQADTVINPSDSLLIDSLSQPSIVQPDTIPPDTTRQTEIELPVEEEVKEEKEKKPKREKAERPPISDFREPMVLPNEDGSINGGMTYTQIDGKDYVGLVLSPEFKLGKVGVGLNVPILYGLDDKSIRTEIFEDGVGAARLFRYVRYGKQKSDPVYVKAGEISGLMLGYGGLMNNYTNSTSYEKSKVGIHTDFNYDRFIGLEMMYSDLNPQSFNLFAARPYIRPLSSFPINILNTLEVGASYVVDKDQTDIITSDSTSTTYAFTKSGAKGMGFDMGITLLSSPFIQIDMFASYSRLNIQSDTLTELATASGESNFETGSGASVGVNFRMHFIADVFSTDVRIERLNNSDHYQPQFFNATYEINKDARIASLIGIEGKNGIYGSLRGHVLKKVSLGGSLMIPDDISASSPAFVELTADMERLADKFSFHGNYVKGDLDDLGDAFKLDERSLAKMRFIYHMNKFLATGVDYYWLFTPTAEGGFEATKYVMPYFGVSISL</sequence>
<keyword evidence="3" id="KW-1185">Reference proteome</keyword>
<dbReference type="AlphaFoldDB" id="A0A239H681"/>
<organism evidence="2 3">
    <name type="scientific">Ekhidna lutea</name>
    <dbReference type="NCBI Taxonomy" id="447679"/>
    <lineage>
        <taxon>Bacteria</taxon>
        <taxon>Pseudomonadati</taxon>
        <taxon>Bacteroidota</taxon>
        <taxon>Cytophagia</taxon>
        <taxon>Cytophagales</taxon>
        <taxon>Reichenbachiellaceae</taxon>
        <taxon>Ekhidna</taxon>
    </lineage>
</organism>
<dbReference type="EMBL" id="FZPD01000002">
    <property type="protein sequence ID" value="SNS76946.1"/>
    <property type="molecule type" value="Genomic_DNA"/>
</dbReference>
<name>A0A239H681_EKHLU</name>
<dbReference type="Proteomes" id="UP000198393">
    <property type="component" value="Unassembled WGS sequence"/>
</dbReference>
<protein>
    <submittedName>
        <fullName evidence="2">Uncharacterized protein</fullName>
    </submittedName>
</protein>